<sequence length="96" mass="10577">MTRKRPRVSTGSNLDAPMDVIPEAAPPPPASTTSSTYRQRWVTPRDTVTDIQLRTGFQLATSLDFIKGAFQAALEHASASQDPDAHHRTMRNLFLG</sequence>
<evidence type="ECO:0000313" key="3">
    <source>
        <dbReference type="Proteomes" id="UP000027195"/>
    </source>
</evidence>
<proteinExistence type="predicted"/>
<feature type="region of interest" description="Disordered" evidence="1">
    <location>
        <begin position="1"/>
        <end position="39"/>
    </location>
</feature>
<gene>
    <name evidence="2" type="ORF">BOTBODRAFT_175628</name>
</gene>
<name>A0A067MP39_BOTB1</name>
<protein>
    <submittedName>
        <fullName evidence="2">Uncharacterized protein</fullName>
    </submittedName>
</protein>
<accession>A0A067MP39</accession>
<feature type="non-terminal residue" evidence="2">
    <location>
        <position position="96"/>
    </location>
</feature>
<keyword evidence="3" id="KW-1185">Reference proteome</keyword>
<dbReference type="EMBL" id="KL198044">
    <property type="protein sequence ID" value="KDQ13316.1"/>
    <property type="molecule type" value="Genomic_DNA"/>
</dbReference>
<dbReference type="InParanoid" id="A0A067MP39"/>
<dbReference type="STRING" id="930990.A0A067MP39"/>
<reference evidence="3" key="1">
    <citation type="journal article" date="2014" name="Proc. Natl. Acad. Sci. U.S.A.">
        <title>Extensive sampling of basidiomycete genomes demonstrates inadequacy of the white-rot/brown-rot paradigm for wood decay fungi.</title>
        <authorList>
            <person name="Riley R."/>
            <person name="Salamov A.A."/>
            <person name="Brown D.W."/>
            <person name="Nagy L.G."/>
            <person name="Floudas D."/>
            <person name="Held B.W."/>
            <person name="Levasseur A."/>
            <person name="Lombard V."/>
            <person name="Morin E."/>
            <person name="Otillar R."/>
            <person name="Lindquist E.A."/>
            <person name="Sun H."/>
            <person name="LaButti K.M."/>
            <person name="Schmutz J."/>
            <person name="Jabbour D."/>
            <person name="Luo H."/>
            <person name="Baker S.E."/>
            <person name="Pisabarro A.G."/>
            <person name="Walton J.D."/>
            <person name="Blanchette R.A."/>
            <person name="Henrissat B."/>
            <person name="Martin F."/>
            <person name="Cullen D."/>
            <person name="Hibbett D.S."/>
            <person name="Grigoriev I.V."/>
        </authorList>
    </citation>
    <scope>NUCLEOTIDE SEQUENCE [LARGE SCALE GENOMIC DNA]</scope>
    <source>
        <strain evidence="3">FD-172 SS1</strain>
    </source>
</reference>
<dbReference type="Proteomes" id="UP000027195">
    <property type="component" value="Unassembled WGS sequence"/>
</dbReference>
<dbReference type="HOGENOM" id="CLU_2391837_0_0_1"/>
<evidence type="ECO:0000313" key="2">
    <source>
        <dbReference type="EMBL" id="KDQ13316.1"/>
    </source>
</evidence>
<evidence type="ECO:0000256" key="1">
    <source>
        <dbReference type="SAM" id="MobiDB-lite"/>
    </source>
</evidence>
<dbReference type="AlphaFoldDB" id="A0A067MP39"/>
<organism evidence="2 3">
    <name type="scientific">Botryobasidium botryosum (strain FD-172 SS1)</name>
    <dbReference type="NCBI Taxonomy" id="930990"/>
    <lineage>
        <taxon>Eukaryota</taxon>
        <taxon>Fungi</taxon>
        <taxon>Dikarya</taxon>
        <taxon>Basidiomycota</taxon>
        <taxon>Agaricomycotina</taxon>
        <taxon>Agaricomycetes</taxon>
        <taxon>Cantharellales</taxon>
        <taxon>Botryobasidiaceae</taxon>
        <taxon>Botryobasidium</taxon>
    </lineage>
</organism>